<evidence type="ECO:0000313" key="1">
    <source>
        <dbReference type="EMBL" id="KAI6651010.1"/>
    </source>
</evidence>
<dbReference type="AlphaFoldDB" id="A0AAV7JRD4"/>
<organism evidence="1 2">
    <name type="scientific">Oopsacas minuta</name>
    <dbReference type="NCBI Taxonomy" id="111878"/>
    <lineage>
        <taxon>Eukaryota</taxon>
        <taxon>Metazoa</taxon>
        <taxon>Porifera</taxon>
        <taxon>Hexactinellida</taxon>
        <taxon>Hexasterophora</taxon>
        <taxon>Lyssacinosida</taxon>
        <taxon>Leucopsacidae</taxon>
        <taxon>Oopsacas</taxon>
    </lineage>
</organism>
<name>A0AAV7JRD4_9METZ</name>
<protein>
    <submittedName>
        <fullName evidence="1">Uncharacterized protein</fullName>
    </submittedName>
</protein>
<gene>
    <name evidence="1" type="ORF">LOD99_5587</name>
</gene>
<evidence type="ECO:0000313" key="2">
    <source>
        <dbReference type="Proteomes" id="UP001165289"/>
    </source>
</evidence>
<dbReference type="InterPro" id="IPR011042">
    <property type="entry name" value="6-blade_b-propeller_TolB-like"/>
</dbReference>
<dbReference type="Proteomes" id="UP001165289">
    <property type="component" value="Unassembled WGS sequence"/>
</dbReference>
<sequence>MVIAPPKEERNIPVASGVDRGGVISHQLDTPAGIIMVKNNVIVTDRYGDTVTFYRAVDLAAKVTWENNLEISGMNRQYTISIPQACCTTSNSKHLYVGTLKPSLIRIQVDPLRIEQGYLLNPILHTKIPNRYPWLQDMKAVKDCVLCLFTGSPSPLQIFSLEGEFIGSMLTEDQIVGAYNFHLFYNLITEELRIYICDFWDNSIKVFDQFGKFIETVCETGHELCQIFRPSCIFIEDTGYVIVGDMKKNNCLQRL</sequence>
<accession>A0AAV7JRD4</accession>
<keyword evidence="2" id="KW-1185">Reference proteome</keyword>
<dbReference type="EMBL" id="JAKMXF010000308">
    <property type="protein sequence ID" value="KAI6651010.1"/>
    <property type="molecule type" value="Genomic_DNA"/>
</dbReference>
<proteinExistence type="predicted"/>
<comment type="caution">
    <text evidence="1">The sequence shown here is derived from an EMBL/GenBank/DDBJ whole genome shotgun (WGS) entry which is preliminary data.</text>
</comment>
<reference evidence="1 2" key="1">
    <citation type="journal article" date="2023" name="BMC Biol.">
        <title>The compact genome of the sponge Oopsacas minuta (Hexactinellida) is lacking key metazoan core genes.</title>
        <authorList>
            <person name="Santini S."/>
            <person name="Schenkelaars Q."/>
            <person name="Jourda C."/>
            <person name="Duchesne M."/>
            <person name="Belahbib H."/>
            <person name="Rocher C."/>
            <person name="Selva M."/>
            <person name="Riesgo A."/>
            <person name="Vervoort M."/>
            <person name="Leys S.P."/>
            <person name="Kodjabachian L."/>
            <person name="Le Bivic A."/>
            <person name="Borchiellini C."/>
            <person name="Claverie J.M."/>
            <person name="Renard E."/>
        </authorList>
    </citation>
    <scope>NUCLEOTIDE SEQUENCE [LARGE SCALE GENOMIC DNA]</scope>
    <source>
        <strain evidence="1">SPO-2</strain>
    </source>
</reference>
<dbReference type="SUPFAM" id="SSF63825">
    <property type="entry name" value="YWTD domain"/>
    <property type="match status" value="1"/>
</dbReference>
<dbReference type="Gene3D" id="2.120.10.30">
    <property type="entry name" value="TolB, C-terminal domain"/>
    <property type="match status" value="1"/>
</dbReference>